<dbReference type="Gene3D" id="1.10.760.10">
    <property type="entry name" value="Cytochrome c-like domain"/>
    <property type="match status" value="1"/>
</dbReference>
<dbReference type="SUPFAM" id="SSF46626">
    <property type="entry name" value="Cytochrome c"/>
    <property type="match status" value="1"/>
</dbReference>
<protein>
    <recommendedName>
        <fullName evidence="5">Cytochrome c domain-containing protein</fullName>
    </recommendedName>
</protein>
<feature type="region of interest" description="Disordered" evidence="1">
    <location>
        <begin position="141"/>
        <end position="164"/>
    </location>
</feature>
<evidence type="ECO:0008006" key="5">
    <source>
        <dbReference type="Google" id="ProtNLM"/>
    </source>
</evidence>
<dbReference type="EMBL" id="SNZH01000002">
    <property type="protein sequence ID" value="TDR47680.1"/>
    <property type="molecule type" value="Genomic_DNA"/>
</dbReference>
<feature type="chain" id="PRO_5020869337" description="Cytochrome c domain-containing protein" evidence="2">
    <location>
        <begin position="24"/>
        <end position="164"/>
    </location>
</feature>
<dbReference type="GO" id="GO:0020037">
    <property type="term" value="F:heme binding"/>
    <property type="evidence" value="ECO:0007669"/>
    <property type="project" value="InterPro"/>
</dbReference>
<comment type="caution">
    <text evidence="3">The sequence shown here is derived from an EMBL/GenBank/DDBJ whole genome shotgun (WGS) entry which is preliminary data.</text>
</comment>
<accession>A0A4R6Z7A1</accession>
<dbReference type="AlphaFoldDB" id="A0A4R6Z7A1"/>
<dbReference type="Proteomes" id="UP000295293">
    <property type="component" value="Unassembled WGS sequence"/>
</dbReference>
<dbReference type="GO" id="GO:0009055">
    <property type="term" value="F:electron transfer activity"/>
    <property type="evidence" value="ECO:0007669"/>
    <property type="project" value="InterPro"/>
</dbReference>
<sequence length="164" mass="17481">MLFRTVCTLFALALGAASGIAHADDEAQRARGREILFQSGCHDCHTPGFAANGGEAPEAAWLVGDQLGWNGPWGTTYPTNLRLRLNDMSRAQWLAFAKAMKARPPMPYWALNRMSDADLGAIWLAVRALGKAGTPAPAALPPGVSPQGPVVRFPPPPQVVKAAR</sequence>
<organism evidence="3 4">
    <name type="scientific">Tahibacter aquaticus</name>
    <dbReference type="NCBI Taxonomy" id="520092"/>
    <lineage>
        <taxon>Bacteria</taxon>
        <taxon>Pseudomonadati</taxon>
        <taxon>Pseudomonadota</taxon>
        <taxon>Gammaproteobacteria</taxon>
        <taxon>Lysobacterales</taxon>
        <taxon>Rhodanobacteraceae</taxon>
        <taxon>Tahibacter</taxon>
    </lineage>
</organism>
<name>A0A4R6Z7A1_9GAMM</name>
<proteinExistence type="predicted"/>
<keyword evidence="4" id="KW-1185">Reference proteome</keyword>
<gene>
    <name evidence="3" type="ORF">DFR29_102340</name>
</gene>
<evidence type="ECO:0000313" key="4">
    <source>
        <dbReference type="Proteomes" id="UP000295293"/>
    </source>
</evidence>
<evidence type="ECO:0000313" key="3">
    <source>
        <dbReference type="EMBL" id="TDR47680.1"/>
    </source>
</evidence>
<evidence type="ECO:0000256" key="2">
    <source>
        <dbReference type="SAM" id="SignalP"/>
    </source>
</evidence>
<dbReference type="InterPro" id="IPR036909">
    <property type="entry name" value="Cyt_c-like_dom_sf"/>
</dbReference>
<dbReference type="OrthoDB" id="9811281at2"/>
<dbReference type="RefSeq" id="WP_133817393.1">
    <property type="nucleotide sequence ID" value="NZ_SNZH01000002.1"/>
</dbReference>
<keyword evidence="2" id="KW-0732">Signal</keyword>
<feature type="signal peptide" evidence="2">
    <location>
        <begin position="1"/>
        <end position="23"/>
    </location>
</feature>
<reference evidence="3 4" key="1">
    <citation type="submission" date="2019-03" db="EMBL/GenBank/DDBJ databases">
        <title>Genomic Encyclopedia of Type Strains, Phase IV (KMG-IV): sequencing the most valuable type-strain genomes for metagenomic binning, comparative biology and taxonomic classification.</title>
        <authorList>
            <person name="Goeker M."/>
        </authorList>
    </citation>
    <scope>NUCLEOTIDE SEQUENCE [LARGE SCALE GENOMIC DNA]</scope>
    <source>
        <strain evidence="3 4">DSM 21667</strain>
    </source>
</reference>
<evidence type="ECO:0000256" key="1">
    <source>
        <dbReference type="SAM" id="MobiDB-lite"/>
    </source>
</evidence>